<dbReference type="Proteomes" id="UP000294911">
    <property type="component" value="Unassembled WGS sequence"/>
</dbReference>
<dbReference type="InterPro" id="IPR020845">
    <property type="entry name" value="AMP-binding_CS"/>
</dbReference>
<evidence type="ECO:0000313" key="5">
    <source>
        <dbReference type="EMBL" id="TCP41239.1"/>
    </source>
</evidence>
<keyword evidence="2" id="KW-0436">Ligase</keyword>
<feature type="domain" description="AMP-dependent synthetase/ligase" evidence="3">
    <location>
        <begin position="5"/>
        <end position="355"/>
    </location>
</feature>
<evidence type="ECO:0000313" key="6">
    <source>
        <dbReference type="Proteomes" id="UP000294911"/>
    </source>
</evidence>
<evidence type="ECO:0000256" key="2">
    <source>
        <dbReference type="ARBA" id="ARBA00022598"/>
    </source>
</evidence>
<proteinExistence type="inferred from homology"/>
<dbReference type="Gene3D" id="3.40.50.12780">
    <property type="entry name" value="N-terminal domain of ligase-like"/>
    <property type="match status" value="1"/>
</dbReference>
<dbReference type="PANTHER" id="PTHR43201:SF5">
    <property type="entry name" value="MEDIUM-CHAIN ACYL-COA LIGASE ACSF2, MITOCHONDRIAL"/>
    <property type="match status" value="1"/>
</dbReference>
<gene>
    <name evidence="5" type="ORF">EV191_12629</name>
</gene>
<evidence type="ECO:0000259" key="4">
    <source>
        <dbReference type="Pfam" id="PF13193"/>
    </source>
</evidence>
<evidence type="ECO:0000256" key="1">
    <source>
        <dbReference type="ARBA" id="ARBA00006432"/>
    </source>
</evidence>
<dbReference type="InterPro" id="IPR000873">
    <property type="entry name" value="AMP-dep_synth/lig_dom"/>
</dbReference>
<dbReference type="Pfam" id="PF13193">
    <property type="entry name" value="AMP-binding_C"/>
    <property type="match status" value="1"/>
</dbReference>
<dbReference type="Gene3D" id="3.30.300.30">
    <property type="match status" value="1"/>
</dbReference>
<name>A0A4R2PYW8_9PSEU</name>
<dbReference type="SUPFAM" id="SSF56801">
    <property type="entry name" value="Acetyl-CoA synthetase-like"/>
    <property type="match status" value="1"/>
</dbReference>
<dbReference type="OrthoDB" id="9803968at2"/>
<dbReference type="Pfam" id="PF00501">
    <property type="entry name" value="AMP-binding"/>
    <property type="match status" value="1"/>
</dbReference>
<sequence length="511" mass="55519">MKEPFVRSGHNEKTLAEVKERAARFAGALRTLGLEHGDRYAIVLRNEIAYMEVSLGAASIGAVPVPVNWHWTGADLRHLLADSGAKVAVVHTDLLPAVEAQKPDELKIIEAEVPDEVRTAYRLGDVPLSGRYPVLSKLIDRGDPPADPSTTAPMAVIYTSGTTGLPKGILREPIPPENAADLVTLVADFLSLAPGRTTVLPAPLYHTAPNVNFTFAAALGMSMVIMPKFDADGFLRLVEEHRADTVQVVPTMLVRMLQLPEEVRRKYDLSCLKAVVHAAGPCPPDVKRAAIDWLGPIVSEYYGGSEGGAWVYSTSEDWLAHPGTVGKPLAGVGIRILGPDRTELPVGETGVIYGRPPAFWPNFTYIGNEDKRREIDGGEGYYTIGDIGYLDEDGFLYLTDRVTDMVVSGGVNVYPAEIEAALLSLEGVADVAVFGIPDPDLGEAVAAHVQLLPGTALTEQDVRDHVRRHLASYKAPKVIVFDDDLPREDTGKLFKRRLKARYWPAKTEVVS</sequence>
<dbReference type="EMBL" id="SLXQ01000026">
    <property type="protein sequence ID" value="TCP41239.1"/>
    <property type="molecule type" value="Genomic_DNA"/>
</dbReference>
<evidence type="ECO:0000259" key="3">
    <source>
        <dbReference type="Pfam" id="PF00501"/>
    </source>
</evidence>
<dbReference type="PANTHER" id="PTHR43201">
    <property type="entry name" value="ACYL-COA SYNTHETASE"/>
    <property type="match status" value="1"/>
</dbReference>
<protein>
    <submittedName>
        <fullName evidence="5">Long-chain acyl-CoA synthetase</fullName>
    </submittedName>
</protein>
<reference evidence="5 6" key="1">
    <citation type="submission" date="2019-03" db="EMBL/GenBank/DDBJ databases">
        <title>Genomic Encyclopedia of Type Strains, Phase IV (KMG-IV): sequencing the most valuable type-strain genomes for metagenomic binning, comparative biology and taxonomic classification.</title>
        <authorList>
            <person name="Goeker M."/>
        </authorList>
    </citation>
    <scope>NUCLEOTIDE SEQUENCE [LARGE SCALE GENOMIC DNA]</scope>
    <source>
        <strain evidence="5 6">DSM 45765</strain>
    </source>
</reference>
<organism evidence="5 6">
    <name type="scientific">Tamaricihabitans halophyticus</name>
    <dbReference type="NCBI Taxonomy" id="1262583"/>
    <lineage>
        <taxon>Bacteria</taxon>
        <taxon>Bacillati</taxon>
        <taxon>Actinomycetota</taxon>
        <taxon>Actinomycetes</taxon>
        <taxon>Pseudonocardiales</taxon>
        <taxon>Pseudonocardiaceae</taxon>
        <taxon>Tamaricihabitans</taxon>
    </lineage>
</organism>
<feature type="domain" description="AMP-binding enzyme C-terminal" evidence="4">
    <location>
        <begin position="417"/>
        <end position="492"/>
    </location>
</feature>
<dbReference type="InterPro" id="IPR042099">
    <property type="entry name" value="ANL_N_sf"/>
</dbReference>
<dbReference type="GO" id="GO:0006631">
    <property type="term" value="P:fatty acid metabolic process"/>
    <property type="evidence" value="ECO:0007669"/>
    <property type="project" value="TreeGrafter"/>
</dbReference>
<comment type="similarity">
    <text evidence="1">Belongs to the ATP-dependent AMP-binding enzyme family.</text>
</comment>
<dbReference type="GO" id="GO:0031956">
    <property type="term" value="F:medium-chain fatty acid-CoA ligase activity"/>
    <property type="evidence" value="ECO:0007669"/>
    <property type="project" value="TreeGrafter"/>
</dbReference>
<dbReference type="RefSeq" id="WP_132881092.1">
    <property type="nucleotide sequence ID" value="NZ_SLXQ01000026.1"/>
</dbReference>
<comment type="caution">
    <text evidence="5">The sequence shown here is derived from an EMBL/GenBank/DDBJ whole genome shotgun (WGS) entry which is preliminary data.</text>
</comment>
<dbReference type="InterPro" id="IPR025110">
    <property type="entry name" value="AMP-bd_C"/>
</dbReference>
<accession>A0A4R2PYW8</accession>
<dbReference type="InterPro" id="IPR045851">
    <property type="entry name" value="AMP-bd_C_sf"/>
</dbReference>
<keyword evidence="6" id="KW-1185">Reference proteome</keyword>
<dbReference type="PROSITE" id="PS00455">
    <property type="entry name" value="AMP_BINDING"/>
    <property type="match status" value="1"/>
</dbReference>
<dbReference type="AlphaFoldDB" id="A0A4R2PYW8"/>